<accession>A0A484KLK7</accession>
<evidence type="ECO:0000313" key="3">
    <source>
        <dbReference type="Proteomes" id="UP000595140"/>
    </source>
</evidence>
<dbReference type="InterPro" id="IPR036691">
    <property type="entry name" value="Endo/exonu/phosph_ase_sf"/>
</dbReference>
<name>A0A484KLK7_9ASTE</name>
<dbReference type="PANTHER" id="PTHR35218:SF9">
    <property type="entry name" value="ENDONUCLEASE_EXONUCLEASE_PHOSPHATASE DOMAIN-CONTAINING PROTEIN"/>
    <property type="match status" value="1"/>
</dbReference>
<proteinExistence type="predicted"/>
<protein>
    <recommendedName>
        <fullName evidence="1">Endonuclease/exonuclease/phosphatase domain-containing protein</fullName>
    </recommendedName>
</protein>
<dbReference type="Pfam" id="PF03372">
    <property type="entry name" value="Exo_endo_phos"/>
    <property type="match status" value="1"/>
</dbReference>
<sequence length="165" mass="18902">MAGENADTVCKKLGFDNWARIEAVGFSGGIWSLWNDPLKVTIISTNPQYMLLEVMNTSHDKWTFAVVYASPTPHLRQKLWNTLKRDNLNITTPWIAAGDFNSVTKKEEVSNPDHFEAHRCSRFNEWIFDEAMIDLGFIGQCFTWKRGTDNVNFKGARLDRVLCSI</sequence>
<dbReference type="AlphaFoldDB" id="A0A484KLK7"/>
<gene>
    <name evidence="2" type="ORF">CCAM_LOCUS4692</name>
</gene>
<evidence type="ECO:0000313" key="2">
    <source>
        <dbReference type="EMBL" id="VFQ62916.1"/>
    </source>
</evidence>
<dbReference type="EMBL" id="OOIL02000251">
    <property type="protein sequence ID" value="VFQ62916.1"/>
    <property type="molecule type" value="Genomic_DNA"/>
</dbReference>
<dbReference type="Proteomes" id="UP000595140">
    <property type="component" value="Unassembled WGS sequence"/>
</dbReference>
<dbReference type="GO" id="GO:0003824">
    <property type="term" value="F:catalytic activity"/>
    <property type="evidence" value="ECO:0007669"/>
    <property type="project" value="InterPro"/>
</dbReference>
<feature type="domain" description="Endonuclease/exonuclease/phosphatase" evidence="1">
    <location>
        <begin position="44"/>
        <end position="164"/>
    </location>
</feature>
<dbReference type="OrthoDB" id="1304906at2759"/>
<dbReference type="Gene3D" id="3.60.10.10">
    <property type="entry name" value="Endonuclease/exonuclease/phosphatase"/>
    <property type="match status" value="1"/>
</dbReference>
<organism evidence="2 3">
    <name type="scientific">Cuscuta campestris</name>
    <dbReference type="NCBI Taxonomy" id="132261"/>
    <lineage>
        <taxon>Eukaryota</taxon>
        <taxon>Viridiplantae</taxon>
        <taxon>Streptophyta</taxon>
        <taxon>Embryophyta</taxon>
        <taxon>Tracheophyta</taxon>
        <taxon>Spermatophyta</taxon>
        <taxon>Magnoliopsida</taxon>
        <taxon>eudicotyledons</taxon>
        <taxon>Gunneridae</taxon>
        <taxon>Pentapetalae</taxon>
        <taxon>asterids</taxon>
        <taxon>lamiids</taxon>
        <taxon>Solanales</taxon>
        <taxon>Convolvulaceae</taxon>
        <taxon>Cuscuteae</taxon>
        <taxon>Cuscuta</taxon>
        <taxon>Cuscuta subgen. Grammica</taxon>
        <taxon>Cuscuta sect. Cleistogrammica</taxon>
    </lineage>
</organism>
<dbReference type="PANTHER" id="PTHR35218">
    <property type="entry name" value="RNASE H DOMAIN-CONTAINING PROTEIN"/>
    <property type="match status" value="1"/>
</dbReference>
<dbReference type="InterPro" id="IPR005135">
    <property type="entry name" value="Endo/exonuclease/phosphatase"/>
</dbReference>
<reference evidence="2 3" key="1">
    <citation type="submission" date="2018-04" db="EMBL/GenBank/DDBJ databases">
        <authorList>
            <person name="Vogel A."/>
        </authorList>
    </citation>
    <scope>NUCLEOTIDE SEQUENCE [LARGE SCALE GENOMIC DNA]</scope>
</reference>
<dbReference type="SUPFAM" id="SSF56219">
    <property type="entry name" value="DNase I-like"/>
    <property type="match status" value="1"/>
</dbReference>
<evidence type="ECO:0000259" key="1">
    <source>
        <dbReference type="Pfam" id="PF03372"/>
    </source>
</evidence>
<keyword evidence="3" id="KW-1185">Reference proteome</keyword>